<evidence type="ECO:0000313" key="2">
    <source>
        <dbReference type="Proteomes" id="UP001055879"/>
    </source>
</evidence>
<dbReference type="EMBL" id="CM042062">
    <property type="protein sequence ID" value="KAI3669663.1"/>
    <property type="molecule type" value="Genomic_DNA"/>
</dbReference>
<sequence length="149" mass="16219">MEFKLNRSIPPPLLYKLNQPNFLPIRATFLILSTPSLNSINTTTLPNMEKSPSSVGPRCFTVVVMVVMLLSTGNLELTDAQTRCDPVEISWCLQAIVSNLQPSATCCRKLKGQEPCLCRETADPTFGGYLELPGAKKVAAACGVNFPNC</sequence>
<comment type="caution">
    <text evidence="1">The sequence shown here is derived from an EMBL/GenBank/DDBJ whole genome shotgun (WGS) entry which is preliminary data.</text>
</comment>
<protein>
    <submittedName>
        <fullName evidence="1">Uncharacterized protein</fullName>
    </submittedName>
</protein>
<dbReference type="Proteomes" id="UP001055879">
    <property type="component" value="Linkage Group LG16"/>
</dbReference>
<keyword evidence="2" id="KW-1185">Reference proteome</keyword>
<organism evidence="1 2">
    <name type="scientific">Arctium lappa</name>
    <name type="common">Greater burdock</name>
    <name type="synonym">Lappa major</name>
    <dbReference type="NCBI Taxonomy" id="4217"/>
    <lineage>
        <taxon>Eukaryota</taxon>
        <taxon>Viridiplantae</taxon>
        <taxon>Streptophyta</taxon>
        <taxon>Embryophyta</taxon>
        <taxon>Tracheophyta</taxon>
        <taxon>Spermatophyta</taxon>
        <taxon>Magnoliopsida</taxon>
        <taxon>eudicotyledons</taxon>
        <taxon>Gunneridae</taxon>
        <taxon>Pentapetalae</taxon>
        <taxon>asterids</taxon>
        <taxon>campanulids</taxon>
        <taxon>Asterales</taxon>
        <taxon>Asteraceae</taxon>
        <taxon>Carduoideae</taxon>
        <taxon>Cardueae</taxon>
        <taxon>Arctiinae</taxon>
        <taxon>Arctium</taxon>
    </lineage>
</organism>
<reference evidence="1 2" key="2">
    <citation type="journal article" date="2022" name="Mol. Ecol. Resour.">
        <title>The genomes of chicory, endive, great burdock and yacon provide insights into Asteraceae paleo-polyploidization history and plant inulin production.</title>
        <authorList>
            <person name="Fan W."/>
            <person name="Wang S."/>
            <person name="Wang H."/>
            <person name="Wang A."/>
            <person name="Jiang F."/>
            <person name="Liu H."/>
            <person name="Zhao H."/>
            <person name="Xu D."/>
            <person name="Zhang Y."/>
        </authorList>
    </citation>
    <scope>NUCLEOTIDE SEQUENCE [LARGE SCALE GENOMIC DNA]</scope>
    <source>
        <strain evidence="2">cv. Niubang</strain>
    </source>
</reference>
<name>A0ACB8XPX6_ARCLA</name>
<proteinExistence type="predicted"/>
<evidence type="ECO:0000313" key="1">
    <source>
        <dbReference type="EMBL" id="KAI3669663.1"/>
    </source>
</evidence>
<accession>A0ACB8XPX6</accession>
<reference evidence="2" key="1">
    <citation type="journal article" date="2022" name="Mol. Ecol. Resour.">
        <title>The genomes of chicory, endive, great burdock and yacon provide insights into Asteraceae palaeo-polyploidization history and plant inulin production.</title>
        <authorList>
            <person name="Fan W."/>
            <person name="Wang S."/>
            <person name="Wang H."/>
            <person name="Wang A."/>
            <person name="Jiang F."/>
            <person name="Liu H."/>
            <person name="Zhao H."/>
            <person name="Xu D."/>
            <person name="Zhang Y."/>
        </authorList>
    </citation>
    <scope>NUCLEOTIDE SEQUENCE [LARGE SCALE GENOMIC DNA]</scope>
    <source>
        <strain evidence="2">cv. Niubang</strain>
    </source>
</reference>
<gene>
    <name evidence="1" type="ORF">L6452_40988</name>
</gene>